<evidence type="ECO:0000313" key="1">
    <source>
        <dbReference type="EMBL" id="KAJ3640104.1"/>
    </source>
</evidence>
<dbReference type="Proteomes" id="UP001168821">
    <property type="component" value="Unassembled WGS sequence"/>
</dbReference>
<accession>A0AA38M206</accession>
<evidence type="ECO:0000313" key="2">
    <source>
        <dbReference type="Proteomes" id="UP001168821"/>
    </source>
</evidence>
<sequence length="108" mass="12518">MYVYHKNVSFKSNIAQLARSLQYSSPFPQPPTNPLQETLTQLAHITDRTFWRTLIYLSLDYPSLSCHETTFHYTECFKCLTAAVMRATINHNPFSQLNPRLVCTCRTS</sequence>
<organism evidence="1 2">
    <name type="scientific">Zophobas morio</name>
    <dbReference type="NCBI Taxonomy" id="2755281"/>
    <lineage>
        <taxon>Eukaryota</taxon>
        <taxon>Metazoa</taxon>
        <taxon>Ecdysozoa</taxon>
        <taxon>Arthropoda</taxon>
        <taxon>Hexapoda</taxon>
        <taxon>Insecta</taxon>
        <taxon>Pterygota</taxon>
        <taxon>Neoptera</taxon>
        <taxon>Endopterygota</taxon>
        <taxon>Coleoptera</taxon>
        <taxon>Polyphaga</taxon>
        <taxon>Cucujiformia</taxon>
        <taxon>Tenebrionidae</taxon>
        <taxon>Zophobas</taxon>
    </lineage>
</organism>
<dbReference type="EMBL" id="JALNTZ010000010">
    <property type="protein sequence ID" value="KAJ3640104.1"/>
    <property type="molecule type" value="Genomic_DNA"/>
</dbReference>
<proteinExistence type="predicted"/>
<dbReference type="AlphaFoldDB" id="A0AA38M206"/>
<reference evidence="1" key="1">
    <citation type="journal article" date="2023" name="G3 (Bethesda)">
        <title>Whole genome assemblies of Zophobas morio and Tenebrio molitor.</title>
        <authorList>
            <person name="Kaur S."/>
            <person name="Stinson S.A."/>
            <person name="diCenzo G.C."/>
        </authorList>
    </citation>
    <scope>NUCLEOTIDE SEQUENCE</scope>
    <source>
        <strain evidence="1">QUZm001</strain>
    </source>
</reference>
<name>A0AA38M206_9CUCU</name>
<keyword evidence="2" id="KW-1185">Reference proteome</keyword>
<gene>
    <name evidence="1" type="ORF">Zmor_003420</name>
</gene>
<protein>
    <submittedName>
        <fullName evidence="1">Uncharacterized protein</fullName>
    </submittedName>
</protein>
<comment type="caution">
    <text evidence="1">The sequence shown here is derived from an EMBL/GenBank/DDBJ whole genome shotgun (WGS) entry which is preliminary data.</text>
</comment>